<evidence type="ECO:0000256" key="4">
    <source>
        <dbReference type="ARBA" id="ARBA00022892"/>
    </source>
</evidence>
<evidence type="ECO:0000256" key="5">
    <source>
        <dbReference type="ARBA" id="ARBA00022927"/>
    </source>
</evidence>
<dbReference type="GO" id="GO:0006886">
    <property type="term" value="P:intracellular protein transport"/>
    <property type="evidence" value="ECO:0007669"/>
    <property type="project" value="InterPro"/>
</dbReference>
<dbReference type="STRING" id="61424.A0A2T9Z357"/>
<comment type="caution">
    <text evidence="10">The sequence shown here is derived from an EMBL/GenBank/DDBJ whole genome shotgun (WGS) entry which is preliminary data.</text>
</comment>
<dbReference type="GO" id="GO:0031201">
    <property type="term" value="C:SNARE complex"/>
    <property type="evidence" value="ECO:0007669"/>
    <property type="project" value="TreeGrafter"/>
</dbReference>
<dbReference type="PANTHER" id="PTHR13768:SF2">
    <property type="entry name" value="GAMMA-SOLUBLE NSF ATTACHMENT PROTEIN"/>
    <property type="match status" value="1"/>
</dbReference>
<dbReference type="GO" id="GO:0016192">
    <property type="term" value="P:vesicle-mediated transport"/>
    <property type="evidence" value="ECO:0007669"/>
    <property type="project" value="UniProtKB-KW"/>
</dbReference>
<evidence type="ECO:0000256" key="2">
    <source>
        <dbReference type="ARBA" id="ARBA00010050"/>
    </source>
</evidence>
<dbReference type="SUPFAM" id="SSF48452">
    <property type="entry name" value="TPR-like"/>
    <property type="match status" value="1"/>
</dbReference>
<comment type="similarity">
    <text evidence="2">Belongs to the SNAP family.</text>
</comment>
<evidence type="ECO:0000313" key="10">
    <source>
        <dbReference type="EMBL" id="PVU99038.1"/>
    </source>
</evidence>
<protein>
    <recommendedName>
        <fullName evidence="7">Gamma-soluble NSF attachment protein</fullName>
    </recommendedName>
    <alternativeName>
        <fullName evidence="8">N-ethylmaleimide-sensitive factor attachment protein gamma</fullName>
    </alternativeName>
</protein>
<dbReference type="GO" id="GO:0005774">
    <property type="term" value="C:vacuolar membrane"/>
    <property type="evidence" value="ECO:0007669"/>
    <property type="project" value="TreeGrafter"/>
</dbReference>
<evidence type="ECO:0000313" key="11">
    <source>
        <dbReference type="Proteomes" id="UP000245699"/>
    </source>
</evidence>
<dbReference type="AlphaFoldDB" id="A0A2T9Z357"/>
<keyword evidence="11" id="KW-1185">Reference proteome</keyword>
<accession>A0A2T9Z357</accession>
<dbReference type="OrthoDB" id="9984275at2759"/>
<evidence type="ECO:0000256" key="7">
    <source>
        <dbReference type="ARBA" id="ARBA00040047"/>
    </source>
</evidence>
<gene>
    <name evidence="10" type="ORF">BB559_001056</name>
</gene>
<dbReference type="InterPro" id="IPR011990">
    <property type="entry name" value="TPR-like_helical_dom_sf"/>
</dbReference>
<feature type="region of interest" description="Disordered" evidence="9">
    <location>
        <begin position="296"/>
        <end position="316"/>
    </location>
</feature>
<evidence type="ECO:0000256" key="6">
    <source>
        <dbReference type="ARBA" id="ARBA00023136"/>
    </source>
</evidence>
<dbReference type="GO" id="GO:0019905">
    <property type="term" value="F:syntaxin binding"/>
    <property type="evidence" value="ECO:0007669"/>
    <property type="project" value="TreeGrafter"/>
</dbReference>
<sequence>MPTGSLQNAEDLLKAAKKASKKSWFSNPEWEIAGQYYEKAGENQRAFDSFVQSAEAYNKVSLIYFSAKSHESAGKIAEKKLSDYKAASEHYQMASDLYLATGNMPDRAAELMNDAGRVTASFDVERAVQLYLNSLSIYETENRGRFGINSFKSITGFLAKNKKYDTAVEVMMRLAKQCIKLNNKQELNRTYLTVIILLLAKNDDIEAFKQLDQFSQDMSFLKSQEYEAADGALKAYKDFDQGMLDEALKNSVFYELNSEIQNTVYSLTVPGFSRNVLGVDSNDFRKSITTKIQKEHDENVKEGNDQTDYTNDDMLL</sequence>
<dbReference type="GO" id="GO:0005483">
    <property type="term" value="F:soluble NSF attachment protein activity"/>
    <property type="evidence" value="ECO:0007669"/>
    <property type="project" value="TreeGrafter"/>
</dbReference>
<evidence type="ECO:0000256" key="9">
    <source>
        <dbReference type="SAM" id="MobiDB-lite"/>
    </source>
</evidence>
<dbReference type="EMBL" id="MBFT01000055">
    <property type="protein sequence ID" value="PVU99038.1"/>
    <property type="molecule type" value="Genomic_DNA"/>
</dbReference>
<evidence type="ECO:0000256" key="3">
    <source>
        <dbReference type="ARBA" id="ARBA00022448"/>
    </source>
</evidence>
<keyword evidence="5" id="KW-0653">Protein transport</keyword>
<reference evidence="10 11" key="1">
    <citation type="journal article" date="2018" name="MBio">
        <title>Comparative Genomics Reveals the Core Gene Toolbox for the Fungus-Insect Symbiosis.</title>
        <authorList>
            <person name="Wang Y."/>
            <person name="Stata M."/>
            <person name="Wang W."/>
            <person name="Stajich J.E."/>
            <person name="White M.M."/>
            <person name="Moncalvo J.M."/>
        </authorList>
    </citation>
    <scope>NUCLEOTIDE SEQUENCE [LARGE SCALE GENOMIC DNA]</scope>
    <source>
        <strain evidence="10 11">AUS-77-4</strain>
    </source>
</reference>
<keyword evidence="3" id="KW-0813">Transport</keyword>
<dbReference type="PANTHER" id="PTHR13768">
    <property type="entry name" value="SOLUBLE NSF ATTACHMENT PROTEIN SNAP"/>
    <property type="match status" value="1"/>
</dbReference>
<comment type="subcellular location">
    <subcellularLocation>
        <location evidence="1">Membrane</location>
        <topology evidence="1">Peripheral membrane protein</topology>
    </subcellularLocation>
</comment>
<keyword evidence="4" id="KW-0931">ER-Golgi transport</keyword>
<proteinExistence type="inferred from homology"/>
<dbReference type="InterPro" id="IPR000744">
    <property type="entry name" value="NSF_attach"/>
</dbReference>
<name>A0A2T9Z357_9FUNG</name>
<keyword evidence="6" id="KW-0472">Membrane</keyword>
<dbReference type="Gene3D" id="1.25.40.10">
    <property type="entry name" value="Tetratricopeptide repeat domain"/>
    <property type="match status" value="1"/>
</dbReference>
<evidence type="ECO:0000256" key="1">
    <source>
        <dbReference type="ARBA" id="ARBA00004170"/>
    </source>
</evidence>
<organism evidence="10 11">
    <name type="scientific">Furculomyces boomerangus</name>
    <dbReference type="NCBI Taxonomy" id="61424"/>
    <lineage>
        <taxon>Eukaryota</taxon>
        <taxon>Fungi</taxon>
        <taxon>Fungi incertae sedis</taxon>
        <taxon>Zoopagomycota</taxon>
        <taxon>Kickxellomycotina</taxon>
        <taxon>Harpellomycetes</taxon>
        <taxon>Harpellales</taxon>
        <taxon>Harpellaceae</taxon>
        <taxon>Furculomyces</taxon>
    </lineage>
</organism>
<dbReference type="Proteomes" id="UP000245699">
    <property type="component" value="Unassembled WGS sequence"/>
</dbReference>
<evidence type="ECO:0000256" key="8">
    <source>
        <dbReference type="ARBA" id="ARBA00042485"/>
    </source>
</evidence>
<dbReference type="Pfam" id="PF14938">
    <property type="entry name" value="SNAP"/>
    <property type="match status" value="1"/>
</dbReference>